<keyword evidence="2" id="KW-1133">Transmembrane helix</keyword>
<keyword evidence="4" id="KW-1185">Reference proteome</keyword>
<protein>
    <recommendedName>
        <fullName evidence="5">Microtubule associated protein</fullName>
    </recommendedName>
</protein>
<evidence type="ECO:0000256" key="2">
    <source>
        <dbReference type="SAM" id="Phobius"/>
    </source>
</evidence>
<dbReference type="EMBL" id="JAJVDC020000158">
    <property type="protein sequence ID" value="KAL1621031.1"/>
    <property type="molecule type" value="Genomic_DNA"/>
</dbReference>
<name>A0ABR3SHH2_9PEZI</name>
<gene>
    <name evidence="3" type="ORF">SLS56_009394</name>
</gene>
<evidence type="ECO:0008006" key="5">
    <source>
        <dbReference type="Google" id="ProtNLM"/>
    </source>
</evidence>
<reference evidence="3 4" key="1">
    <citation type="submission" date="2024-02" db="EMBL/GenBank/DDBJ databases">
        <title>De novo assembly and annotation of 12 fungi associated with fruit tree decline syndrome in Ontario, Canada.</title>
        <authorList>
            <person name="Sulman M."/>
            <person name="Ellouze W."/>
            <person name="Ilyukhin E."/>
        </authorList>
    </citation>
    <scope>NUCLEOTIDE SEQUENCE [LARGE SCALE GENOMIC DNA]</scope>
    <source>
        <strain evidence="3 4">M1-105</strain>
    </source>
</reference>
<evidence type="ECO:0000313" key="3">
    <source>
        <dbReference type="EMBL" id="KAL1621031.1"/>
    </source>
</evidence>
<feature type="transmembrane region" description="Helical" evidence="2">
    <location>
        <begin position="21"/>
        <end position="40"/>
    </location>
</feature>
<keyword evidence="2" id="KW-0812">Transmembrane</keyword>
<keyword evidence="2" id="KW-0472">Membrane</keyword>
<feature type="transmembrane region" description="Helical" evidence="2">
    <location>
        <begin position="113"/>
        <end position="133"/>
    </location>
</feature>
<proteinExistence type="predicted"/>
<feature type="transmembrane region" description="Helical" evidence="2">
    <location>
        <begin position="79"/>
        <end position="101"/>
    </location>
</feature>
<feature type="region of interest" description="Disordered" evidence="1">
    <location>
        <begin position="344"/>
        <end position="373"/>
    </location>
</feature>
<feature type="compositionally biased region" description="Polar residues" evidence="1">
    <location>
        <begin position="353"/>
        <end position="364"/>
    </location>
</feature>
<evidence type="ECO:0000256" key="1">
    <source>
        <dbReference type="SAM" id="MobiDB-lite"/>
    </source>
</evidence>
<feature type="transmembrane region" description="Helical" evidence="2">
    <location>
        <begin position="181"/>
        <end position="201"/>
    </location>
</feature>
<accession>A0ABR3SHH2</accession>
<sequence>MSNAFVRSARKLYHPLGFSKGYNFTLWFIFGGALFGFVLARLQYLSLTGRFCPAVPANDGSTGLPSACYWITQFPRYRVAMGLHLATSLPGGLLAVFQFVPAIRHRCILYHRIAGYTAVLLMVVGNAGAMMLADTAMGGDLVTQAFIGLVGLATTATFGLALYNIRRQQLDQHRAWMLRTWFYLGFIITLRLIQALAAAVLTRWPASTAPGGRTHHALMSCPQLLYVHAGNASALHAAFPLCAPANAALLAAVDGVVPVPAALGPDRARNSAALEVSFAAAGTLALVLHAVGVEVYLRLTGAEEERLRRVSWERQRARGYKNPGSAGLVADRVGDAEPWVMKEVVDEGKGDGSESSNGGQSRMNGDSILELAA</sequence>
<dbReference type="InterPro" id="IPR018750">
    <property type="entry name" value="DUF2306_membrane"/>
</dbReference>
<feature type="transmembrane region" description="Helical" evidence="2">
    <location>
        <begin position="145"/>
        <end position="165"/>
    </location>
</feature>
<evidence type="ECO:0000313" key="4">
    <source>
        <dbReference type="Proteomes" id="UP001521116"/>
    </source>
</evidence>
<dbReference type="Pfam" id="PF10067">
    <property type="entry name" value="DUF2306"/>
    <property type="match status" value="1"/>
</dbReference>
<comment type="caution">
    <text evidence="3">The sequence shown here is derived from an EMBL/GenBank/DDBJ whole genome shotgun (WGS) entry which is preliminary data.</text>
</comment>
<dbReference type="Proteomes" id="UP001521116">
    <property type="component" value="Unassembled WGS sequence"/>
</dbReference>
<organism evidence="3 4">
    <name type="scientific">Neofusicoccum ribis</name>
    <dbReference type="NCBI Taxonomy" id="45134"/>
    <lineage>
        <taxon>Eukaryota</taxon>
        <taxon>Fungi</taxon>
        <taxon>Dikarya</taxon>
        <taxon>Ascomycota</taxon>
        <taxon>Pezizomycotina</taxon>
        <taxon>Dothideomycetes</taxon>
        <taxon>Dothideomycetes incertae sedis</taxon>
        <taxon>Botryosphaeriales</taxon>
        <taxon>Botryosphaeriaceae</taxon>
        <taxon>Neofusicoccum</taxon>
    </lineage>
</organism>